<dbReference type="SMART" id="SM00575">
    <property type="entry name" value="ZnF_PMZ"/>
    <property type="match status" value="1"/>
</dbReference>
<organism evidence="8">
    <name type="scientific">Nicotiana tabacum</name>
    <name type="common">Common tobacco</name>
    <dbReference type="NCBI Taxonomy" id="4097"/>
    <lineage>
        <taxon>Eukaryota</taxon>
        <taxon>Viridiplantae</taxon>
        <taxon>Streptophyta</taxon>
        <taxon>Embryophyta</taxon>
        <taxon>Tracheophyta</taxon>
        <taxon>Spermatophyta</taxon>
        <taxon>Magnoliopsida</taxon>
        <taxon>eudicotyledons</taxon>
        <taxon>Gunneridae</taxon>
        <taxon>Pentapetalae</taxon>
        <taxon>asterids</taxon>
        <taxon>lamiids</taxon>
        <taxon>Solanales</taxon>
        <taxon>Solanaceae</taxon>
        <taxon>Nicotianoideae</taxon>
        <taxon>Nicotianeae</taxon>
        <taxon>Nicotiana</taxon>
    </lineage>
</organism>
<dbReference type="PROSITE" id="PS50158">
    <property type="entry name" value="ZF_CCHC"/>
    <property type="match status" value="1"/>
</dbReference>
<evidence type="ECO:0000313" key="8">
    <source>
        <dbReference type="RefSeq" id="XP_016511324.1"/>
    </source>
</evidence>
<dbReference type="PANTHER" id="PTHR31973:SF113">
    <property type="entry name" value="PROTEIN FAR1-RELATED SEQUENCE 5-LIKE"/>
    <property type="match status" value="1"/>
</dbReference>
<evidence type="ECO:0000256" key="2">
    <source>
        <dbReference type="ARBA" id="ARBA00022771"/>
    </source>
</evidence>
<dbReference type="AlphaFoldDB" id="A0A1S4DDN6"/>
<gene>
    <name evidence="8" type="primary">LOC107828507</name>
</gene>
<dbReference type="InterPro" id="IPR007527">
    <property type="entry name" value="Znf_SWIM"/>
</dbReference>
<feature type="region of interest" description="Disordered" evidence="5">
    <location>
        <begin position="515"/>
        <end position="536"/>
    </location>
</feature>
<dbReference type="PROSITE" id="PS50966">
    <property type="entry name" value="ZF_SWIM"/>
    <property type="match status" value="1"/>
</dbReference>
<dbReference type="Pfam" id="PF03108">
    <property type="entry name" value="DBD_Tnp_Mut"/>
    <property type="match status" value="1"/>
</dbReference>
<dbReference type="InterPro" id="IPR001878">
    <property type="entry name" value="Znf_CCHC"/>
</dbReference>
<evidence type="ECO:0000256" key="1">
    <source>
        <dbReference type="ARBA" id="ARBA00022723"/>
    </source>
</evidence>
<evidence type="ECO:0000256" key="4">
    <source>
        <dbReference type="PROSITE-ProRule" id="PRU00047"/>
    </source>
</evidence>
<dbReference type="Pfam" id="PF04434">
    <property type="entry name" value="SWIM"/>
    <property type="match status" value="1"/>
</dbReference>
<dbReference type="KEGG" id="nta:107828507"/>
<dbReference type="InterPro" id="IPR004332">
    <property type="entry name" value="Transposase_MuDR"/>
</dbReference>
<feature type="compositionally biased region" description="Basic and acidic residues" evidence="5">
    <location>
        <begin position="520"/>
        <end position="536"/>
    </location>
</feature>
<dbReference type="InterPro" id="IPR018289">
    <property type="entry name" value="MULE_transposase_dom"/>
</dbReference>
<dbReference type="GO" id="GO:0008270">
    <property type="term" value="F:zinc ion binding"/>
    <property type="evidence" value="ECO:0007669"/>
    <property type="project" value="UniProtKB-KW"/>
</dbReference>
<name>A0A1S4DDN6_TOBAC</name>
<evidence type="ECO:0000256" key="5">
    <source>
        <dbReference type="SAM" id="MobiDB-lite"/>
    </source>
</evidence>
<dbReference type="GO" id="GO:0003676">
    <property type="term" value="F:nucleic acid binding"/>
    <property type="evidence" value="ECO:0007669"/>
    <property type="project" value="InterPro"/>
</dbReference>
<reference evidence="8" key="1">
    <citation type="submission" date="2025-08" db="UniProtKB">
        <authorList>
            <consortium name="RefSeq"/>
        </authorList>
    </citation>
    <scope>IDENTIFICATION</scope>
</reference>
<evidence type="ECO:0008006" key="9">
    <source>
        <dbReference type="Google" id="ProtNLM"/>
    </source>
</evidence>
<dbReference type="InterPro" id="IPR006564">
    <property type="entry name" value="Znf_PMZ"/>
</dbReference>
<evidence type="ECO:0000259" key="6">
    <source>
        <dbReference type="PROSITE" id="PS50158"/>
    </source>
</evidence>
<dbReference type="OrthoDB" id="1305961at2759"/>
<keyword evidence="1" id="KW-0479">Metal-binding</keyword>
<evidence type="ECO:0000256" key="3">
    <source>
        <dbReference type="ARBA" id="ARBA00022833"/>
    </source>
</evidence>
<dbReference type="RefSeq" id="XP_016511324.1">
    <property type="nucleotide sequence ID" value="XM_016655838.1"/>
</dbReference>
<dbReference type="STRING" id="4097.A0A1S4DDN6"/>
<dbReference type="Pfam" id="PF10551">
    <property type="entry name" value="MULE"/>
    <property type="match status" value="1"/>
</dbReference>
<proteinExistence type="predicted"/>
<dbReference type="PANTHER" id="PTHR31973">
    <property type="entry name" value="POLYPROTEIN, PUTATIVE-RELATED"/>
    <property type="match status" value="1"/>
</dbReference>
<dbReference type="PaxDb" id="4097-A0A1S4DDN6"/>
<feature type="domain" description="CCHC-type" evidence="6">
    <location>
        <begin position="548"/>
        <end position="563"/>
    </location>
</feature>
<keyword evidence="2 4" id="KW-0863">Zinc-finger</keyword>
<keyword evidence="3" id="KW-0862">Zinc</keyword>
<sequence length="568" mass="65866">MGQQQPAIESASKAEIWAHNWPRSSSGSLKLLDMPSSPVIEEYQSEIITESMQTAIEERQVYQDKQTVAAAMKHFSVMHKFQFRVKRSNHRSYWLVCVGKNCKWHFKATSINDSAMFKIRSFNRQHTCSLMDETFIQRKRTAAVVGRMVIPKYCDPKTVYTPKDIQTDMLSEHGVNLSYMQAWRAKEKALQFLRGNPAYSYNKLPKYFYILEETYPGSVVKLKKTADECFLYAFVALCTSISGWQHCRLVVVVDGTFLKSVYMGIMLTTSTMDAAGTILPLAYAVVDSENDASWKWFFEQFKQAYGERPSMCVVSDRNESILKATSIIYQGMTHYSCMWHIWTNIRSKFKKGHLQLHELYFATARSYTLDEFNERMSKIEEVDPRVKSYLYDIGYHRWSRVHATVNRTWTMTSNIAESLNAVRASTNHIHTVLDGVKRYIVCLENKKCSCGKFQLEELPCAHALAALRHRNETYENYCSPYYTRESLLRTYKIPVNPLSDESKWNVPQYILDEVVNPPTGDKRQPGRPQKERYKTYDEIKSKKYKVSCRNCGGEGHNKRSCKNAPKKK</sequence>
<evidence type="ECO:0000259" key="7">
    <source>
        <dbReference type="PROSITE" id="PS50966"/>
    </source>
</evidence>
<accession>A0A1S4DDN6</accession>
<protein>
    <recommendedName>
        <fullName evidence="9">Protein FAR1-RELATED SEQUENCE 5-like</fullName>
    </recommendedName>
</protein>
<feature type="domain" description="SWIM-type" evidence="7">
    <location>
        <begin position="439"/>
        <end position="471"/>
    </location>
</feature>